<evidence type="ECO:0000256" key="10">
    <source>
        <dbReference type="ARBA" id="ARBA00050474"/>
    </source>
</evidence>
<dbReference type="Proteomes" id="UP000887575">
    <property type="component" value="Unassembled WGS sequence"/>
</dbReference>
<dbReference type="GO" id="GO:0030163">
    <property type="term" value="P:protein catabolic process"/>
    <property type="evidence" value="ECO:0007669"/>
    <property type="project" value="UniProtKB-ARBA"/>
</dbReference>
<evidence type="ECO:0000256" key="9">
    <source>
        <dbReference type="ARBA" id="ARBA00023098"/>
    </source>
</evidence>
<dbReference type="GO" id="GO:0016241">
    <property type="term" value="P:regulation of macroautophagy"/>
    <property type="evidence" value="ECO:0007669"/>
    <property type="project" value="UniProtKB-ARBA"/>
</dbReference>
<keyword evidence="16" id="KW-1185">Reference proteome</keyword>
<keyword evidence="8 12" id="KW-0746">Sphingolipid metabolism</keyword>
<dbReference type="InterPro" id="IPR017853">
    <property type="entry name" value="GH"/>
</dbReference>
<dbReference type="Pfam" id="PF17189">
    <property type="entry name" value="Glyco_hydro_30C"/>
    <property type="match status" value="1"/>
</dbReference>
<evidence type="ECO:0000256" key="6">
    <source>
        <dbReference type="ARBA" id="ARBA00022729"/>
    </source>
</evidence>
<dbReference type="PANTHER" id="PTHR11069:SF23">
    <property type="entry name" value="LYSOSOMAL ACID GLUCOSYLCERAMIDASE"/>
    <property type="match status" value="1"/>
</dbReference>
<evidence type="ECO:0000256" key="3">
    <source>
        <dbReference type="ARBA" id="ARBA00004991"/>
    </source>
</evidence>
<dbReference type="GO" id="GO:0010605">
    <property type="term" value="P:negative regulation of macromolecule metabolic process"/>
    <property type="evidence" value="ECO:0007669"/>
    <property type="project" value="UniProtKB-ARBA"/>
</dbReference>
<sequence>MLFFQLISTLLYTAESTNGKDDCVKRFTNPKDKTSMVCVCNTQQCHTFPRVKSLSGDSAYFYETTASGLRFEKSEIKNNTKNEWDKMGFRLKVITTERFQEIIGFGGAMTDAAAINIDRLDNEELEEILLHSYFGDQGIEYNVIRIPIASCDFSTREYSYLNTPGDFSLNSFHLAEEDQWKIKFIRRAQKMARLPIKNFGSPWSAPAWMKTTGHMKGGGKLLEGEKYSKTYAEYFVRFIEDYTAQGIPIWGVTVQNEPSLGEDEKYGFQAMFFPPKDQSDFVANHLGPTIAKSKVANRTLIMIHDDFRGNLPEWADITLANPKTDDFVSGIAVHWYGDRDADPMKLTQTKEKHPRKFILGTEACTGPGIDLGSFSRGERYAEDIIEDLQHDVSGWVDWNLALDLQGGPNWVSNFVDSPIIVNHTAKEFYLQPMFYAMGHFSKFIKPGAKRVSIKMQKVKDVQGIAFINQDGTVAVVVQNKGDFGVKISIEDERGKQYRVTLQQRSINTLVYK</sequence>
<organism evidence="16 17">
    <name type="scientific">Mesorhabditis belari</name>
    <dbReference type="NCBI Taxonomy" id="2138241"/>
    <lineage>
        <taxon>Eukaryota</taxon>
        <taxon>Metazoa</taxon>
        <taxon>Ecdysozoa</taxon>
        <taxon>Nematoda</taxon>
        <taxon>Chromadorea</taxon>
        <taxon>Rhabditida</taxon>
        <taxon>Rhabditina</taxon>
        <taxon>Rhabditomorpha</taxon>
        <taxon>Rhabditoidea</taxon>
        <taxon>Rhabditidae</taxon>
        <taxon>Mesorhabditinae</taxon>
        <taxon>Mesorhabditis</taxon>
    </lineage>
</organism>
<keyword evidence="6 13" id="KW-0732">Signal</keyword>
<dbReference type="PRINTS" id="PR00843">
    <property type="entry name" value="GLHYDRLASE30"/>
</dbReference>
<evidence type="ECO:0000259" key="15">
    <source>
        <dbReference type="Pfam" id="PF17189"/>
    </source>
</evidence>
<keyword evidence="12" id="KW-0326">Glycosidase</keyword>
<proteinExistence type="inferred from homology"/>
<dbReference type="InterPro" id="IPR001139">
    <property type="entry name" value="Glyco_hydro_30"/>
</dbReference>
<dbReference type="GO" id="GO:0005764">
    <property type="term" value="C:lysosome"/>
    <property type="evidence" value="ECO:0007669"/>
    <property type="project" value="UniProtKB-ARBA"/>
</dbReference>
<evidence type="ECO:0000256" key="12">
    <source>
        <dbReference type="RuleBase" id="RU361188"/>
    </source>
</evidence>
<comment type="catalytic activity">
    <reaction evidence="1">
        <text>a beta-D-glucosyl-(1&lt;-&gt;1')-N-acylsphing-4-enine + H2O = an N-acylsphing-4-enine + D-glucose</text>
        <dbReference type="Rhea" id="RHEA:13269"/>
        <dbReference type="ChEBI" id="CHEBI:4167"/>
        <dbReference type="ChEBI" id="CHEBI:15377"/>
        <dbReference type="ChEBI" id="CHEBI:22801"/>
        <dbReference type="ChEBI" id="CHEBI:52639"/>
        <dbReference type="EC" id="3.2.1.45"/>
    </reaction>
    <physiologicalReaction direction="left-to-right" evidence="1">
        <dbReference type="Rhea" id="RHEA:13270"/>
    </physiologicalReaction>
</comment>
<dbReference type="GO" id="GO:0005102">
    <property type="term" value="F:signaling receptor binding"/>
    <property type="evidence" value="ECO:0007669"/>
    <property type="project" value="UniProtKB-ARBA"/>
</dbReference>
<comment type="pathway">
    <text evidence="3">Sphingolipid metabolism.</text>
</comment>
<keyword evidence="7 12" id="KW-0378">Hydrolase</keyword>
<evidence type="ECO:0000313" key="16">
    <source>
        <dbReference type="Proteomes" id="UP000887575"/>
    </source>
</evidence>
<dbReference type="GO" id="GO:0042391">
    <property type="term" value="P:regulation of membrane potential"/>
    <property type="evidence" value="ECO:0007669"/>
    <property type="project" value="UniProtKB-ARBA"/>
</dbReference>
<dbReference type="GO" id="GO:0007040">
    <property type="term" value="P:lysosome organization"/>
    <property type="evidence" value="ECO:0007669"/>
    <property type="project" value="UniProtKB-ARBA"/>
</dbReference>
<dbReference type="GO" id="GO:0051246">
    <property type="term" value="P:regulation of protein metabolic process"/>
    <property type="evidence" value="ECO:0007669"/>
    <property type="project" value="UniProtKB-ARBA"/>
</dbReference>
<dbReference type="EC" id="3.2.1.45" evidence="5 12"/>
<evidence type="ECO:0000256" key="1">
    <source>
        <dbReference type="ARBA" id="ARBA00001013"/>
    </source>
</evidence>
<dbReference type="Gene3D" id="3.20.20.80">
    <property type="entry name" value="Glycosidases"/>
    <property type="match status" value="1"/>
</dbReference>
<evidence type="ECO:0000256" key="11">
    <source>
        <dbReference type="ARBA" id="ARBA00051345"/>
    </source>
</evidence>
<dbReference type="GO" id="GO:0016758">
    <property type="term" value="F:hexosyltransferase activity"/>
    <property type="evidence" value="ECO:0007669"/>
    <property type="project" value="UniProtKB-ARBA"/>
</dbReference>
<dbReference type="PANTHER" id="PTHR11069">
    <property type="entry name" value="GLUCOSYLCERAMIDASE"/>
    <property type="match status" value="1"/>
</dbReference>
<feature type="domain" description="Glycosyl hydrolase family 30 beta sandwich" evidence="15">
    <location>
        <begin position="447"/>
        <end position="509"/>
    </location>
</feature>
<dbReference type="InterPro" id="IPR033453">
    <property type="entry name" value="Glyco_hydro_30_TIM-barrel"/>
</dbReference>
<comment type="catalytic activity">
    <reaction evidence="11">
        <text>an N-acyl-1-beta-D-glucosyl-15-methylhexadecasphing-4-enine + H2O = an N-acyl-15-methylhexadecasphing-4-enine + D-glucose</text>
        <dbReference type="Rhea" id="RHEA:34755"/>
        <dbReference type="ChEBI" id="CHEBI:4167"/>
        <dbReference type="ChEBI" id="CHEBI:15377"/>
        <dbReference type="ChEBI" id="CHEBI:70815"/>
        <dbReference type="ChEBI" id="CHEBI:70846"/>
    </reaction>
    <physiologicalReaction direction="left-to-right" evidence="11">
        <dbReference type="Rhea" id="RHEA:34756"/>
    </physiologicalReaction>
</comment>
<dbReference type="InterPro" id="IPR013780">
    <property type="entry name" value="Glyco_hydro_b"/>
</dbReference>
<reference evidence="17" key="1">
    <citation type="submission" date="2024-02" db="UniProtKB">
        <authorList>
            <consortium name="WormBaseParasite"/>
        </authorList>
    </citation>
    <scope>IDENTIFICATION</scope>
</reference>
<dbReference type="AlphaFoldDB" id="A0AAF3FC56"/>
<evidence type="ECO:0000256" key="2">
    <source>
        <dbReference type="ARBA" id="ARBA00004760"/>
    </source>
</evidence>
<name>A0AAF3FC56_9BILA</name>
<evidence type="ECO:0000256" key="8">
    <source>
        <dbReference type="ARBA" id="ARBA00022919"/>
    </source>
</evidence>
<dbReference type="SUPFAM" id="SSF51445">
    <property type="entry name" value="(Trans)glycosidases"/>
    <property type="match status" value="1"/>
</dbReference>
<evidence type="ECO:0000259" key="14">
    <source>
        <dbReference type="Pfam" id="PF02055"/>
    </source>
</evidence>
<feature type="signal peptide" evidence="13">
    <location>
        <begin position="1"/>
        <end position="19"/>
    </location>
</feature>
<dbReference type="GO" id="GO:0008202">
    <property type="term" value="P:steroid metabolic process"/>
    <property type="evidence" value="ECO:0007669"/>
    <property type="project" value="UniProtKB-ARBA"/>
</dbReference>
<dbReference type="GO" id="GO:0006680">
    <property type="term" value="P:glucosylceramide catabolic process"/>
    <property type="evidence" value="ECO:0007669"/>
    <property type="project" value="UniProtKB-ARBA"/>
</dbReference>
<comment type="similarity">
    <text evidence="4 12">Belongs to the glycosyl hydrolase 30 family.</text>
</comment>
<dbReference type="GO" id="GO:0006914">
    <property type="term" value="P:autophagy"/>
    <property type="evidence" value="ECO:0007669"/>
    <property type="project" value="UniProtKB-ARBA"/>
</dbReference>
<evidence type="ECO:0000256" key="4">
    <source>
        <dbReference type="ARBA" id="ARBA00005382"/>
    </source>
</evidence>
<keyword evidence="9 12" id="KW-0443">Lipid metabolism</keyword>
<accession>A0AAF3FC56</accession>
<comment type="pathway">
    <text evidence="2">Lipid metabolism; sphingolipid metabolism.</text>
</comment>
<protein>
    <recommendedName>
        <fullName evidence="5 12">Glucosylceramidase</fullName>
        <ecNumber evidence="5 12">3.2.1.45</ecNumber>
    </recommendedName>
</protein>
<evidence type="ECO:0000256" key="13">
    <source>
        <dbReference type="SAM" id="SignalP"/>
    </source>
</evidence>
<dbReference type="GO" id="GO:0006066">
    <property type="term" value="P:alcohol metabolic process"/>
    <property type="evidence" value="ECO:0007669"/>
    <property type="project" value="UniProtKB-ARBA"/>
</dbReference>
<dbReference type="GO" id="GO:0032006">
    <property type="term" value="P:regulation of TOR signaling"/>
    <property type="evidence" value="ECO:0007669"/>
    <property type="project" value="UniProtKB-ARBA"/>
</dbReference>
<evidence type="ECO:0000256" key="5">
    <source>
        <dbReference type="ARBA" id="ARBA00012658"/>
    </source>
</evidence>
<dbReference type="GO" id="GO:0005774">
    <property type="term" value="C:vacuolar membrane"/>
    <property type="evidence" value="ECO:0007669"/>
    <property type="project" value="UniProtKB-ARBA"/>
</dbReference>
<dbReference type="WBParaSite" id="MBELARI_LOCUS4546">
    <property type="protein sequence ID" value="MBELARI_LOCUS4546"/>
    <property type="gene ID" value="MBELARI_LOCUS4546"/>
</dbReference>
<dbReference type="Pfam" id="PF02055">
    <property type="entry name" value="Glyco_hydro_30"/>
    <property type="match status" value="1"/>
</dbReference>
<feature type="domain" description="Glycosyl hydrolase family 30 TIM-barrel" evidence="14">
    <location>
        <begin position="102"/>
        <end position="444"/>
    </location>
</feature>
<dbReference type="FunFam" id="3.20.20.80:FF:000030">
    <property type="entry name" value="Lysosomal acid glucosylceramidase"/>
    <property type="match status" value="1"/>
</dbReference>
<evidence type="ECO:0000256" key="7">
    <source>
        <dbReference type="ARBA" id="ARBA00022801"/>
    </source>
</evidence>
<dbReference type="Gene3D" id="2.60.40.1180">
    <property type="entry name" value="Golgi alpha-mannosidase II"/>
    <property type="match status" value="1"/>
</dbReference>
<dbReference type="InterPro" id="IPR033452">
    <property type="entry name" value="GH30_C"/>
</dbReference>
<evidence type="ECO:0000313" key="17">
    <source>
        <dbReference type="WBParaSite" id="MBELARI_LOCUS4546"/>
    </source>
</evidence>
<feature type="chain" id="PRO_5041986333" description="Glucosylceramidase" evidence="13">
    <location>
        <begin position="20"/>
        <end position="512"/>
    </location>
</feature>
<comment type="catalytic activity">
    <reaction evidence="10">
        <text>a beta-D-glucosylceramide + H2O = an N-acyl-sphingoid base + D-glucose</text>
        <dbReference type="Rhea" id="RHEA:81447"/>
        <dbReference type="ChEBI" id="CHEBI:4167"/>
        <dbReference type="ChEBI" id="CHEBI:15377"/>
        <dbReference type="ChEBI" id="CHEBI:83264"/>
        <dbReference type="ChEBI" id="CHEBI:83273"/>
    </reaction>
    <physiologicalReaction direction="left-to-right" evidence="10">
        <dbReference type="Rhea" id="RHEA:81448"/>
    </physiologicalReaction>
</comment>
<dbReference type="GO" id="GO:0004348">
    <property type="term" value="F:glucosylceramidase activity"/>
    <property type="evidence" value="ECO:0007669"/>
    <property type="project" value="UniProtKB-EC"/>
</dbReference>